<comment type="similarity">
    <text evidence="1 7 8">Belongs to the universal ribosomal protein uL22 family.</text>
</comment>
<dbReference type="OrthoDB" id="9805969at2"/>
<evidence type="ECO:0000313" key="12">
    <source>
        <dbReference type="Proteomes" id="UP000270927"/>
    </source>
</evidence>
<dbReference type="Gene3D" id="3.90.470.10">
    <property type="entry name" value="Ribosomal protein L22/L17"/>
    <property type="match status" value="1"/>
</dbReference>
<dbReference type="GO" id="GO:0022625">
    <property type="term" value="C:cytosolic large ribosomal subunit"/>
    <property type="evidence" value="ECO:0007669"/>
    <property type="project" value="TreeGrafter"/>
</dbReference>
<evidence type="ECO:0000256" key="5">
    <source>
        <dbReference type="ARBA" id="ARBA00023274"/>
    </source>
</evidence>
<dbReference type="InterPro" id="IPR001063">
    <property type="entry name" value="Ribosomal_uL22"/>
</dbReference>
<dbReference type="NCBIfam" id="TIGR01044">
    <property type="entry name" value="rplV_bact"/>
    <property type="match status" value="1"/>
</dbReference>
<dbReference type="AlphaFoldDB" id="A0A3N2QC68"/>
<evidence type="ECO:0000256" key="2">
    <source>
        <dbReference type="ARBA" id="ARBA00022730"/>
    </source>
</evidence>
<dbReference type="EMBL" id="RARA01000024">
    <property type="protein sequence ID" value="ROT47361.1"/>
    <property type="molecule type" value="Genomic_DNA"/>
</dbReference>
<gene>
    <name evidence="7" type="primary">rplV</name>
    <name evidence="11" type="ORF">EDM02_02910</name>
</gene>
<evidence type="ECO:0000256" key="6">
    <source>
        <dbReference type="ARBA" id="ARBA00035207"/>
    </source>
</evidence>
<sequence>MEAIARLRKLPVSARKVSLLATLIRGKSVAMSLAILQTRPQPSSVMLRKLLLSAISNWQNHNPDSLDDAHMVVVKTITVDRARMAKRIMPAPRGVAHKIRKRSSHVCIVVDSATSVATAKYKVVADTVA</sequence>
<keyword evidence="2 7" id="KW-0699">rRNA-binding</keyword>
<dbReference type="PANTHER" id="PTHR13501:SF8">
    <property type="entry name" value="LARGE RIBOSOMAL SUBUNIT PROTEIN UL22M"/>
    <property type="match status" value="1"/>
</dbReference>
<dbReference type="Proteomes" id="UP000270927">
    <property type="component" value="Unassembled WGS sequence"/>
</dbReference>
<keyword evidence="12" id="KW-1185">Reference proteome</keyword>
<comment type="caution">
    <text evidence="11">The sequence shown here is derived from an EMBL/GenBank/DDBJ whole genome shotgun (WGS) entry which is preliminary data.</text>
</comment>
<evidence type="ECO:0000256" key="1">
    <source>
        <dbReference type="ARBA" id="ARBA00009451"/>
    </source>
</evidence>
<organism evidence="11 12">
    <name type="scientific">Candidatus Cardinium hertigii</name>
    <dbReference type="NCBI Taxonomy" id="247481"/>
    <lineage>
        <taxon>Bacteria</taxon>
        <taxon>Pseudomonadati</taxon>
        <taxon>Bacteroidota</taxon>
        <taxon>Cytophagia</taxon>
        <taxon>Cytophagales</taxon>
        <taxon>Amoebophilaceae</taxon>
        <taxon>Candidatus Cardinium</taxon>
    </lineage>
</organism>
<name>A0A3N2QC68_9BACT</name>
<comment type="function">
    <text evidence="7 10">This protein binds specifically to 23S rRNA; its binding is stimulated by other ribosomal proteins, e.g., L4, L17, and L20. It is important during the early stages of 50S assembly. It makes multiple contacts with different domains of the 23S rRNA in the assembled 50S subunit and ribosome.</text>
</comment>
<dbReference type="InterPro" id="IPR036394">
    <property type="entry name" value="Ribosomal_uL22_sf"/>
</dbReference>
<evidence type="ECO:0000313" key="11">
    <source>
        <dbReference type="EMBL" id="ROT47361.1"/>
    </source>
</evidence>
<accession>A0A3N2QC68</accession>
<keyword evidence="4 7" id="KW-0689">Ribosomal protein</keyword>
<evidence type="ECO:0000256" key="4">
    <source>
        <dbReference type="ARBA" id="ARBA00022980"/>
    </source>
</evidence>
<keyword evidence="5 7" id="KW-0687">Ribonucleoprotein</keyword>
<evidence type="ECO:0000256" key="3">
    <source>
        <dbReference type="ARBA" id="ARBA00022884"/>
    </source>
</evidence>
<comment type="subunit">
    <text evidence="7 9">Part of the 50S ribosomal subunit.</text>
</comment>
<proteinExistence type="inferred from homology"/>
<dbReference type="SUPFAM" id="SSF54843">
    <property type="entry name" value="Ribosomal protein L22"/>
    <property type="match status" value="1"/>
</dbReference>
<dbReference type="Pfam" id="PF00237">
    <property type="entry name" value="Ribosomal_L22"/>
    <property type="match status" value="1"/>
</dbReference>
<evidence type="ECO:0000256" key="7">
    <source>
        <dbReference type="HAMAP-Rule" id="MF_01331"/>
    </source>
</evidence>
<dbReference type="GO" id="GO:0006412">
    <property type="term" value="P:translation"/>
    <property type="evidence" value="ECO:0007669"/>
    <property type="project" value="UniProtKB-UniRule"/>
</dbReference>
<dbReference type="InterPro" id="IPR005727">
    <property type="entry name" value="Ribosomal_uL22_bac/chlpt-type"/>
</dbReference>
<dbReference type="InterPro" id="IPR047867">
    <property type="entry name" value="Ribosomal_uL22_bac/org-type"/>
</dbReference>
<dbReference type="GO" id="GO:0019843">
    <property type="term" value="F:rRNA binding"/>
    <property type="evidence" value="ECO:0007669"/>
    <property type="project" value="UniProtKB-UniRule"/>
</dbReference>
<reference evidence="11 12" key="1">
    <citation type="submission" date="2018-09" db="EMBL/GenBank/DDBJ databases">
        <title>Comparative Genomics of Wolbachia-Cardinium Dual Endosymbiosis in a Plant-Parasitic Nematode.</title>
        <authorList>
            <person name="Brown A.M.V."/>
            <person name="Wasala S.K."/>
            <person name="Howe D.K."/>
            <person name="Peetz A.B."/>
            <person name="Zasada I.A."/>
            <person name="Denver D.R."/>
        </authorList>
    </citation>
    <scope>NUCLEOTIDE SEQUENCE [LARGE SCALE GENOMIC DNA]</scope>
    <source>
        <strain evidence="11 12">Pp_1</strain>
    </source>
</reference>
<comment type="function">
    <text evidence="7">The globular domain of the protein is located near the polypeptide exit tunnel on the outside of the subunit, while an extended beta-hairpin is found that lines the wall of the exit tunnel in the center of the 70S ribosome.</text>
</comment>
<evidence type="ECO:0000256" key="8">
    <source>
        <dbReference type="RuleBase" id="RU004005"/>
    </source>
</evidence>
<dbReference type="GO" id="GO:0003735">
    <property type="term" value="F:structural constituent of ribosome"/>
    <property type="evidence" value="ECO:0007669"/>
    <property type="project" value="InterPro"/>
</dbReference>
<evidence type="ECO:0000256" key="10">
    <source>
        <dbReference type="RuleBase" id="RU004008"/>
    </source>
</evidence>
<evidence type="ECO:0000256" key="9">
    <source>
        <dbReference type="RuleBase" id="RU004006"/>
    </source>
</evidence>
<dbReference type="HAMAP" id="MF_01331_B">
    <property type="entry name" value="Ribosomal_uL22_B"/>
    <property type="match status" value="1"/>
</dbReference>
<protein>
    <recommendedName>
        <fullName evidence="6 7">Large ribosomal subunit protein uL22</fullName>
    </recommendedName>
</protein>
<dbReference type="PANTHER" id="PTHR13501">
    <property type="entry name" value="CHLOROPLAST 50S RIBOSOMAL PROTEIN L22-RELATED"/>
    <property type="match status" value="1"/>
</dbReference>
<keyword evidence="3 7" id="KW-0694">RNA-binding</keyword>
<dbReference type="RefSeq" id="WP_123662906.1">
    <property type="nucleotide sequence ID" value="NZ_RARA01000024.1"/>
</dbReference>